<proteinExistence type="predicted"/>
<feature type="compositionally biased region" description="Polar residues" evidence="1">
    <location>
        <begin position="81"/>
        <end position="96"/>
    </location>
</feature>
<evidence type="ECO:0000313" key="3">
    <source>
        <dbReference type="Proteomes" id="UP000352698"/>
    </source>
</evidence>
<feature type="region of interest" description="Disordered" evidence="1">
    <location>
        <begin position="68"/>
        <end position="112"/>
    </location>
</feature>
<protein>
    <submittedName>
        <fullName evidence="2">Uncharacterized protein</fullName>
    </submittedName>
</protein>
<name>A0A7Z9AU13_ENTHR</name>
<dbReference type="AlphaFoldDB" id="A0A7Z9AU13"/>
<evidence type="ECO:0000256" key="1">
    <source>
        <dbReference type="SAM" id="MobiDB-lite"/>
    </source>
</evidence>
<feature type="region of interest" description="Disordered" evidence="1">
    <location>
        <begin position="121"/>
        <end position="140"/>
    </location>
</feature>
<organism evidence="2 3">
    <name type="scientific">Enterococcus hirae</name>
    <dbReference type="NCBI Taxonomy" id="1354"/>
    <lineage>
        <taxon>Bacteria</taxon>
        <taxon>Bacillati</taxon>
        <taxon>Bacillota</taxon>
        <taxon>Bacilli</taxon>
        <taxon>Lactobacillales</taxon>
        <taxon>Enterococcaceae</taxon>
        <taxon>Enterococcus</taxon>
    </lineage>
</organism>
<comment type="caution">
    <text evidence="2">The sequence shown here is derived from an EMBL/GenBank/DDBJ whole genome shotgun (WGS) entry which is preliminary data.</text>
</comment>
<gene>
    <name evidence="2" type="ORF">NCTC12204_01354</name>
</gene>
<sequence>MEIKKMLEDLNRIWKIKEIRRKRGAKLSRLWRRNGRKIVRLWRRNGRKIKGIWKTRGTKLRRMHLEKLNKRKENGKRTQMKKAQTSRVKQGSSNNKQEIRSLSVRATNQASWKNAQISRNFANQQKGYSRSQQTSITSTR</sequence>
<dbReference type="EMBL" id="CABEEP010000001">
    <property type="protein sequence ID" value="VTQ63802.1"/>
    <property type="molecule type" value="Genomic_DNA"/>
</dbReference>
<dbReference type="Proteomes" id="UP000352698">
    <property type="component" value="Unassembled WGS sequence"/>
</dbReference>
<reference evidence="2 3" key="1">
    <citation type="submission" date="2019-05" db="EMBL/GenBank/DDBJ databases">
        <authorList>
            <consortium name="Pathogen Informatics"/>
        </authorList>
    </citation>
    <scope>NUCLEOTIDE SEQUENCE [LARGE SCALE GENOMIC DNA]</scope>
    <source>
        <strain evidence="2 3">NCTC12204</strain>
    </source>
</reference>
<feature type="compositionally biased region" description="Low complexity" evidence="1">
    <location>
        <begin position="129"/>
        <end position="140"/>
    </location>
</feature>
<evidence type="ECO:0000313" key="2">
    <source>
        <dbReference type="EMBL" id="VTQ63802.1"/>
    </source>
</evidence>
<accession>A0A7Z9AU13</accession>